<dbReference type="PANTHER" id="PTHR22806:SF0">
    <property type="entry name" value="NUCLEOPORIN NUP37"/>
    <property type="match status" value="1"/>
</dbReference>
<dbReference type="OrthoDB" id="340259at2759"/>
<dbReference type="PANTHER" id="PTHR22806">
    <property type="entry name" value="NUCLEOPORIN NUP37 P37 -RELATED"/>
    <property type="match status" value="1"/>
</dbReference>
<evidence type="ECO:0000256" key="1">
    <source>
        <dbReference type="PROSITE-ProRule" id="PRU00221"/>
    </source>
</evidence>
<protein>
    <recommendedName>
        <fullName evidence="4">Nucleoporin Nup37</fullName>
    </recommendedName>
</protein>
<dbReference type="AlphaFoldDB" id="A0A9N9MD78"/>
<accession>A0A9N9MD78</accession>
<dbReference type="Gene3D" id="2.130.10.10">
    <property type="entry name" value="YVTN repeat-like/Quinoprotein amine dehydrogenase"/>
    <property type="match status" value="1"/>
</dbReference>
<dbReference type="PROSITE" id="PS50082">
    <property type="entry name" value="WD_REPEATS_2"/>
    <property type="match status" value="1"/>
</dbReference>
<organism evidence="2 3">
    <name type="scientific">Ceutorhynchus assimilis</name>
    <name type="common">cabbage seed weevil</name>
    <dbReference type="NCBI Taxonomy" id="467358"/>
    <lineage>
        <taxon>Eukaryota</taxon>
        <taxon>Metazoa</taxon>
        <taxon>Ecdysozoa</taxon>
        <taxon>Arthropoda</taxon>
        <taxon>Hexapoda</taxon>
        <taxon>Insecta</taxon>
        <taxon>Pterygota</taxon>
        <taxon>Neoptera</taxon>
        <taxon>Endopterygota</taxon>
        <taxon>Coleoptera</taxon>
        <taxon>Polyphaga</taxon>
        <taxon>Cucujiformia</taxon>
        <taxon>Curculionidae</taxon>
        <taxon>Ceutorhynchinae</taxon>
        <taxon>Ceutorhynchus</taxon>
    </lineage>
</organism>
<feature type="repeat" description="WD" evidence="1">
    <location>
        <begin position="41"/>
        <end position="72"/>
    </location>
</feature>
<dbReference type="Proteomes" id="UP001152799">
    <property type="component" value="Chromosome 11"/>
</dbReference>
<keyword evidence="1" id="KW-0853">WD repeat</keyword>
<dbReference type="GO" id="GO:0031080">
    <property type="term" value="C:nuclear pore outer ring"/>
    <property type="evidence" value="ECO:0007669"/>
    <property type="project" value="InterPro"/>
</dbReference>
<dbReference type="InterPro" id="IPR015943">
    <property type="entry name" value="WD40/YVTN_repeat-like_dom_sf"/>
</dbReference>
<evidence type="ECO:0000313" key="2">
    <source>
        <dbReference type="EMBL" id="CAG9762476.1"/>
    </source>
</evidence>
<proteinExistence type="predicted"/>
<dbReference type="Pfam" id="PF00400">
    <property type="entry name" value="WD40"/>
    <property type="match status" value="1"/>
</dbReference>
<evidence type="ECO:0008006" key="4">
    <source>
        <dbReference type="Google" id="ProtNLM"/>
    </source>
</evidence>
<evidence type="ECO:0000313" key="3">
    <source>
        <dbReference type="Proteomes" id="UP001152799"/>
    </source>
</evidence>
<dbReference type="PROSITE" id="PS50294">
    <property type="entry name" value="WD_REPEATS_REGION"/>
    <property type="match status" value="1"/>
</dbReference>
<gene>
    <name evidence="2" type="ORF">CEUTPL_LOCUS3155</name>
</gene>
<dbReference type="EMBL" id="OU892287">
    <property type="protein sequence ID" value="CAG9762476.1"/>
    <property type="molecule type" value="Genomic_DNA"/>
</dbReference>
<dbReference type="InterPro" id="IPR036322">
    <property type="entry name" value="WD40_repeat_dom_sf"/>
</dbReference>
<reference evidence="2" key="1">
    <citation type="submission" date="2022-01" db="EMBL/GenBank/DDBJ databases">
        <authorList>
            <person name="King R."/>
        </authorList>
    </citation>
    <scope>NUCLEOTIDE SEQUENCE</scope>
</reference>
<sequence length="339" mass="38869">MTYWSINDDIQFFCPFYNVAYVYNEQIWTLETLRESINMVLEGHESYINDVRFDFENKYLASTSDDNTVKLWYTDGFQLKATFNVDSPAMVVAWHRSDPKKLLVAEKLGIVKFYNVETETPILSLDFAKSLCSAHWAPSDSQILATLQLGELLLWDLTKPFLPQNSTIIFPENGGTIQFSPQGELLAAVNSLDGSLKVVQTVTQTLKLSAQVSLPSNVQWHYLHPIVCVADDTKLYFWRDLMITISSIKNTRCNPWSAAEISAWSSIVFTVCEYLRKTLFADDTSVCWSGMNDVTMDTVMNKDMRVIKVWFNINNLVLNVDKTKLMTFSKKQHITSRIR</sequence>
<name>A0A9N9MD78_9CUCU</name>
<dbReference type="SUPFAM" id="SSF50978">
    <property type="entry name" value="WD40 repeat-like"/>
    <property type="match status" value="1"/>
</dbReference>
<dbReference type="InterPro" id="IPR001680">
    <property type="entry name" value="WD40_rpt"/>
</dbReference>
<dbReference type="SMART" id="SM00320">
    <property type="entry name" value="WD40"/>
    <property type="match status" value="4"/>
</dbReference>
<keyword evidence="3" id="KW-1185">Reference proteome</keyword>
<dbReference type="InterPro" id="IPR037626">
    <property type="entry name" value="NUP37"/>
</dbReference>